<reference evidence="5 6" key="1">
    <citation type="journal article" date="2019" name="Gigascience">
        <title>Whole-genome sequence of the oriental lung fluke Paragonimus westermani.</title>
        <authorList>
            <person name="Oey H."/>
            <person name="Zakrzewski M."/>
            <person name="Narain K."/>
            <person name="Devi K.R."/>
            <person name="Agatsuma T."/>
            <person name="Nawaratna S."/>
            <person name="Gobert G.N."/>
            <person name="Jones M.K."/>
            <person name="Ragan M.A."/>
            <person name="McManus D.P."/>
            <person name="Krause L."/>
        </authorList>
    </citation>
    <scope>NUCLEOTIDE SEQUENCE [LARGE SCALE GENOMIC DNA]</scope>
    <source>
        <strain evidence="5 6">IND2009</strain>
    </source>
</reference>
<proteinExistence type="inferred from homology"/>
<protein>
    <submittedName>
        <fullName evidence="5">Large subunit ribosomal protein L1</fullName>
    </submittedName>
</protein>
<dbReference type="Gene3D" id="3.30.190.20">
    <property type="match status" value="1"/>
</dbReference>
<comment type="caution">
    <text evidence="5">The sequence shown here is derived from an EMBL/GenBank/DDBJ whole genome shotgun (WGS) entry which is preliminary data.</text>
</comment>
<dbReference type="EMBL" id="QNGE01004887">
    <property type="protein sequence ID" value="KAA3672454.1"/>
    <property type="molecule type" value="Genomic_DNA"/>
</dbReference>
<keyword evidence="6" id="KW-1185">Reference proteome</keyword>
<keyword evidence="3" id="KW-0687">Ribonucleoprotein</keyword>
<sequence length="451" mass="50171">MFYTCNALLQFIEELYRLEDGVTMGSPLGSLLAGAFMVILETTELIHIVTKCKLYMCYVHDIFRLIQNDYNPQAMLGEMSLASSLLRGSPYIAAAYSARTTTSLRSFTTSTGCCKGNTRRPRIAAPGSAAPSEKSKTRRDSVRQMLANTNRAKWEENNARLMELRGKLPTTNVYLAANFEPKLFSLTDAIECLREAAEPDMFDCLQNPLRAKFTLNMQTKKKTKFIPKFETHLVLPHLLDFMPKRRVIALCQDKDDVGLILEAGAIHAGGAELFSRLEHGAFHWEEYDTVVAHPDWATAITKLRHVLKDRLPTVKNGRLGENVIDLVNTFSNGVSVESSSLDGVPEIAFLDVIVGQLAWDIEYLSANLKAYFETLELQKSSRISGDLVIGVELYCPPTGERFSLDCGPFVAKVRTQDAPPPPPAEPDDATELDASVLDHMTELDKISQLST</sequence>
<dbReference type="SUPFAM" id="SSF56808">
    <property type="entry name" value="Ribosomal protein L1"/>
    <property type="match status" value="1"/>
</dbReference>
<organism evidence="5 6">
    <name type="scientific">Paragonimus westermani</name>
    <dbReference type="NCBI Taxonomy" id="34504"/>
    <lineage>
        <taxon>Eukaryota</taxon>
        <taxon>Metazoa</taxon>
        <taxon>Spiralia</taxon>
        <taxon>Lophotrochozoa</taxon>
        <taxon>Platyhelminthes</taxon>
        <taxon>Trematoda</taxon>
        <taxon>Digenea</taxon>
        <taxon>Plagiorchiida</taxon>
        <taxon>Troglotremata</taxon>
        <taxon>Troglotrematidae</taxon>
        <taxon>Paragonimus</taxon>
    </lineage>
</organism>
<keyword evidence="2 5" id="KW-0689">Ribosomal protein</keyword>
<dbReference type="GO" id="GO:1990904">
    <property type="term" value="C:ribonucleoprotein complex"/>
    <property type="evidence" value="ECO:0007669"/>
    <property type="project" value="UniProtKB-KW"/>
</dbReference>
<dbReference type="PANTHER" id="PTHR36427">
    <property type="entry name" value="54S RIBOSOMAL PROTEIN L1, MITOCHONDRIAL"/>
    <property type="match status" value="1"/>
</dbReference>
<dbReference type="GO" id="GO:0005840">
    <property type="term" value="C:ribosome"/>
    <property type="evidence" value="ECO:0007669"/>
    <property type="project" value="UniProtKB-KW"/>
</dbReference>
<evidence type="ECO:0000313" key="5">
    <source>
        <dbReference type="EMBL" id="KAA3672454.1"/>
    </source>
</evidence>
<name>A0A5J4NA54_9TREM</name>
<comment type="similarity">
    <text evidence="1">Belongs to the universal ribosomal protein uL1 family.</text>
</comment>
<dbReference type="Pfam" id="PF00687">
    <property type="entry name" value="Ribosomal_L1"/>
    <property type="match status" value="1"/>
</dbReference>
<evidence type="ECO:0000256" key="1">
    <source>
        <dbReference type="ARBA" id="ARBA00010531"/>
    </source>
</evidence>
<evidence type="ECO:0000256" key="2">
    <source>
        <dbReference type="ARBA" id="ARBA00022980"/>
    </source>
</evidence>
<evidence type="ECO:0000256" key="3">
    <source>
        <dbReference type="ARBA" id="ARBA00023274"/>
    </source>
</evidence>
<dbReference type="Gene3D" id="3.40.50.790">
    <property type="match status" value="1"/>
</dbReference>
<accession>A0A5J4NA54</accession>
<dbReference type="InterPro" id="IPR016095">
    <property type="entry name" value="Ribosomal_uL1_3-a/b-sand"/>
</dbReference>
<dbReference type="InterPro" id="IPR028364">
    <property type="entry name" value="Ribosomal_uL1/biogenesis"/>
</dbReference>
<dbReference type="AlphaFoldDB" id="A0A5J4NA54"/>
<gene>
    <name evidence="5" type="ORF">DEA37_0008562</name>
</gene>
<dbReference type="PANTHER" id="PTHR36427:SF3">
    <property type="entry name" value="LARGE RIBOSOMAL SUBUNIT PROTEIN UL1M"/>
    <property type="match status" value="1"/>
</dbReference>
<evidence type="ECO:0000313" key="6">
    <source>
        <dbReference type="Proteomes" id="UP000324629"/>
    </source>
</evidence>
<dbReference type="InterPro" id="IPR023674">
    <property type="entry name" value="Ribosomal_uL1-like"/>
</dbReference>
<evidence type="ECO:0000256" key="4">
    <source>
        <dbReference type="SAM" id="MobiDB-lite"/>
    </source>
</evidence>
<dbReference type="Proteomes" id="UP000324629">
    <property type="component" value="Unassembled WGS sequence"/>
</dbReference>
<feature type="region of interest" description="Disordered" evidence="4">
    <location>
        <begin position="117"/>
        <end position="140"/>
    </location>
</feature>